<gene>
    <name evidence="18" type="primary">PARPA_05900.1 scaffold 20157</name>
</gene>
<keyword evidence="19" id="KW-1185">Reference proteome</keyword>
<dbReference type="PRINTS" id="PR00106">
    <property type="entry name" value="DNAPOLB"/>
</dbReference>
<dbReference type="Gene3D" id="6.10.10.100">
    <property type="match status" value="1"/>
</dbReference>
<evidence type="ECO:0000256" key="2">
    <source>
        <dbReference type="ARBA" id="ARBA00005755"/>
    </source>
</evidence>
<dbReference type="FunFam" id="3.30.70.2820:FF:000001">
    <property type="entry name" value="DNA polymerase"/>
    <property type="match status" value="1"/>
</dbReference>
<dbReference type="OrthoDB" id="6755010at2759"/>
<comment type="subcellular location">
    <subcellularLocation>
        <location evidence="1">Nucleus</location>
    </subcellularLocation>
</comment>
<dbReference type="FunFam" id="1.10.132.60:FF:000004">
    <property type="entry name" value="DNA polymerase"/>
    <property type="match status" value="1"/>
</dbReference>
<evidence type="ECO:0000256" key="12">
    <source>
        <dbReference type="RuleBase" id="RU000442"/>
    </source>
</evidence>
<evidence type="ECO:0000256" key="1">
    <source>
        <dbReference type="ARBA" id="ARBA00004123"/>
    </source>
</evidence>
<keyword evidence="8" id="KW-0862">Zinc</keyword>
<dbReference type="SUPFAM" id="SSF53098">
    <property type="entry name" value="Ribonuclease H-like"/>
    <property type="match status" value="1"/>
</dbReference>
<dbReference type="Pfam" id="PF00136">
    <property type="entry name" value="DNA_pol_B"/>
    <property type="match status" value="1"/>
</dbReference>
<evidence type="ECO:0000256" key="9">
    <source>
        <dbReference type="ARBA" id="ARBA00022932"/>
    </source>
</evidence>
<evidence type="ECO:0000256" key="4">
    <source>
        <dbReference type="ARBA" id="ARBA00022695"/>
    </source>
</evidence>
<organism evidence="18 19">
    <name type="scientific">Parasitella parasitica</name>
    <dbReference type="NCBI Taxonomy" id="35722"/>
    <lineage>
        <taxon>Eukaryota</taxon>
        <taxon>Fungi</taxon>
        <taxon>Fungi incertae sedis</taxon>
        <taxon>Mucoromycota</taxon>
        <taxon>Mucoromycotina</taxon>
        <taxon>Mucoromycetes</taxon>
        <taxon>Mucorales</taxon>
        <taxon>Mucorineae</taxon>
        <taxon>Mucoraceae</taxon>
        <taxon>Parasitella</taxon>
    </lineage>
</organism>
<evidence type="ECO:0000313" key="18">
    <source>
        <dbReference type="EMBL" id="CEP11993.1"/>
    </source>
</evidence>
<proteinExistence type="inferred from homology"/>
<dbReference type="Gene3D" id="3.30.70.2820">
    <property type="match status" value="1"/>
</dbReference>
<name>A0A0B7N996_9FUNG</name>
<dbReference type="Gene3D" id="3.90.1600.10">
    <property type="entry name" value="Palm domain of DNA polymerase"/>
    <property type="match status" value="1"/>
</dbReference>
<keyword evidence="6" id="KW-0479">Metal-binding</keyword>
<evidence type="ECO:0000259" key="15">
    <source>
        <dbReference type="Pfam" id="PF03104"/>
    </source>
</evidence>
<dbReference type="NCBIfam" id="TIGR00592">
    <property type="entry name" value="pol2"/>
    <property type="match status" value="1"/>
</dbReference>
<evidence type="ECO:0000313" key="19">
    <source>
        <dbReference type="Proteomes" id="UP000054107"/>
    </source>
</evidence>
<dbReference type="GO" id="GO:0033554">
    <property type="term" value="P:cellular response to stress"/>
    <property type="evidence" value="ECO:0007669"/>
    <property type="project" value="UniProtKB-ARBA"/>
</dbReference>
<feature type="compositionally biased region" description="Acidic residues" evidence="13">
    <location>
        <begin position="36"/>
        <end position="53"/>
    </location>
</feature>
<comment type="catalytic activity">
    <reaction evidence="12">
        <text>DNA(n) + a 2'-deoxyribonucleoside 5'-triphosphate = DNA(n+1) + diphosphate</text>
        <dbReference type="Rhea" id="RHEA:22508"/>
        <dbReference type="Rhea" id="RHEA-COMP:17339"/>
        <dbReference type="Rhea" id="RHEA-COMP:17340"/>
        <dbReference type="ChEBI" id="CHEBI:33019"/>
        <dbReference type="ChEBI" id="CHEBI:61560"/>
        <dbReference type="ChEBI" id="CHEBI:173112"/>
        <dbReference type="EC" id="2.7.7.7"/>
    </reaction>
</comment>
<dbReference type="GO" id="GO:0008270">
    <property type="term" value="F:zinc ion binding"/>
    <property type="evidence" value="ECO:0007669"/>
    <property type="project" value="UniProtKB-KW"/>
</dbReference>
<protein>
    <recommendedName>
        <fullName evidence="12">DNA polymerase</fullName>
        <ecNumber evidence="12">2.7.7.7</ecNumber>
    </recommendedName>
</protein>
<dbReference type="EC" id="2.7.7.7" evidence="12"/>
<feature type="compositionally biased region" description="Basic residues" evidence="13">
    <location>
        <begin position="78"/>
        <end position="88"/>
    </location>
</feature>
<dbReference type="InterPro" id="IPR042087">
    <property type="entry name" value="DNA_pol_B_thumb"/>
</dbReference>
<keyword evidence="11" id="KW-0539">Nucleus</keyword>
<feature type="region of interest" description="Disordered" evidence="13">
    <location>
        <begin position="36"/>
        <end position="102"/>
    </location>
</feature>
<dbReference type="Gene3D" id="1.10.287.690">
    <property type="entry name" value="Helix hairpin bin"/>
    <property type="match status" value="1"/>
</dbReference>
<dbReference type="PANTHER" id="PTHR45861:SF1">
    <property type="entry name" value="DNA POLYMERASE ALPHA CATALYTIC SUBUNIT"/>
    <property type="match status" value="1"/>
</dbReference>
<dbReference type="InterPro" id="IPR012337">
    <property type="entry name" value="RNaseH-like_sf"/>
</dbReference>
<dbReference type="GO" id="GO:0000166">
    <property type="term" value="F:nucleotide binding"/>
    <property type="evidence" value="ECO:0007669"/>
    <property type="project" value="InterPro"/>
</dbReference>
<accession>A0A0B7N996</accession>
<dbReference type="InterPro" id="IPR006172">
    <property type="entry name" value="DNA-dir_DNA_pol_B"/>
</dbReference>
<dbReference type="FunFam" id="1.10.287.690:FF:000003">
    <property type="entry name" value="DNA polymerase"/>
    <property type="match status" value="1"/>
</dbReference>
<keyword evidence="3 12" id="KW-0808">Transferase</keyword>
<dbReference type="Proteomes" id="UP000054107">
    <property type="component" value="Unassembled WGS sequence"/>
</dbReference>
<dbReference type="GO" id="GO:1902975">
    <property type="term" value="P:mitotic DNA replication initiation"/>
    <property type="evidence" value="ECO:0007669"/>
    <property type="project" value="InterPro"/>
</dbReference>
<reference evidence="18 19" key="1">
    <citation type="submission" date="2014-09" db="EMBL/GenBank/DDBJ databases">
        <authorList>
            <person name="Ellenberger Sabrina"/>
        </authorList>
    </citation>
    <scope>NUCLEOTIDE SEQUENCE [LARGE SCALE GENOMIC DNA]</scope>
    <source>
        <strain evidence="18 19">CBS 412.66</strain>
    </source>
</reference>
<dbReference type="GO" id="GO:0006272">
    <property type="term" value="P:leading strand elongation"/>
    <property type="evidence" value="ECO:0007669"/>
    <property type="project" value="TreeGrafter"/>
</dbReference>
<dbReference type="Gene3D" id="1.10.3200.20">
    <property type="entry name" value="DNA Polymerase alpha, zinc finger"/>
    <property type="match status" value="1"/>
</dbReference>
<feature type="domain" description="Zinc finger DNA-directed DNA polymerase family B alpha" evidence="16">
    <location>
        <begin position="1251"/>
        <end position="1429"/>
    </location>
</feature>
<keyword evidence="7" id="KW-0863">Zinc-finger</keyword>
<evidence type="ECO:0000256" key="10">
    <source>
        <dbReference type="ARBA" id="ARBA00023125"/>
    </source>
</evidence>
<feature type="domain" description="DNA-directed DNA polymerase family B exonuclease" evidence="15">
    <location>
        <begin position="434"/>
        <end position="684"/>
    </location>
</feature>
<dbReference type="GO" id="GO:0003697">
    <property type="term" value="F:single-stranded DNA binding"/>
    <property type="evidence" value="ECO:0007669"/>
    <property type="project" value="TreeGrafter"/>
</dbReference>
<keyword evidence="10 12" id="KW-0238">DNA-binding</keyword>
<evidence type="ECO:0000259" key="16">
    <source>
        <dbReference type="Pfam" id="PF08996"/>
    </source>
</evidence>
<keyword evidence="5 12" id="KW-0235">DNA replication</keyword>
<dbReference type="EMBL" id="LN727219">
    <property type="protein sequence ID" value="CEP11993.1"/>
    <property type="molecule type" value="Genomic_DNA"/>
</dbReference>
<dbReference type="SUPFAM" id="SSF56672">
    <property type="entry name" value="DNA/RNA polymerases"/>
    <property type="match status" value="1"/>
</dbReference>
<sequence length="1435" mass="163283">MSSRAVIANRLKELREAKLGKNKKQHKADEDLYDEVEEEYAQQDEDFVEDDDNAGYIFNGVDDQHFSDEYDNEADEKKRKRKTKKKDSAKKDKEAAIAKPSQQINRFFNNSTLKSALKPKPAVVDEEESNDFMAELLADFSAKAASKSSQKKVIGGKPKLKTFNPSNFSLSKLSQKEEDRSDIFVKKEVQFKDVASSAMPPPSKNTAKAIKVEDSDMNMYDDDFGADFMEDDMMTDEQLLKHEVDNLSISDTPKPNFIATSKTAPRPDLQSWEAADASLVDTFNQDAVRQETQNMDIIEEDGHLHMWWYDAYERKEKGYVYLFGKVLNKGTNKYVSCCVTVKNIERNLFVLPRKHLLDDKDQETNTLVDMVDVYTEFADLCSKKRITKFASKEVTRKYAFELPDVPAEANYLKILYDYEQPAFSGEEKGKTFSHVFGASTGPLEHFLIKRDIMGPCWLDIADAKMSSTSETWCKTEISVEDPKTVNPLTDADGNRPTNVPPLVVMSLCLRTIMNEKKNVNEIVAAGALVCDKVQIDDTTPIEKMDKARFSVVRQLDGKPYPANFTEAAMNEKKKSGGLAVQVERTETSLLNFLLAKIFMYDPDIIVGHNFAGFDLDVLLHRMKALNVQHWHKLGRLKRRNWPKLQAGAGGAGESTFQERLIMSGRLVCDTYLASKDLIRSKSYRMTDLAQSQLKIHREDIEFGKSAQYFDNSDTLLHLLKHCAFDAFLASALMIKLQILPLTHQLTNLAGNLWSRTMTGARAERNEFLLLHEFHKAKYICPEKSFGGPKAAVVQAAEQDGDEEAVAMASASKKTVGGKRKPAYSGGLVLEPKKGFYDKYVLLLDFNSLYPSIIQEYNVCFTTVDRRTFTEGREDDGEEKVPETPDESLSQGILPRLIKTLVDRRRQVKSLMKGNVPDATYMQLDIRQKALKLTANSMYGCLGFTYSRFYAKPLAMLITHKGREILQSTVNLAGTLDMNVIYGDTDSIMVYTNQSDLEEVKKMGHLLRRSVNNHYKLLEIGIDGYFKHMLLLKKKKYAALLVEEKPNGELVETVETKGLDLVRRDWCDLSHDVSTHVLDLILSDREREDVVTEIHAYLEIIAEQIRQGDIPLEKYVINKQLTKRPQDYADAKSQPHVQVALRMLKAGHNVKNGDTVPYVICKVDEETSGDKKGSALRAYHPDTVIKDNMQLDIEWYLHQQVHPPLTRLCSPIDGTDPARLAGCLGLDTKRFHFTSHHNTGNDDDPEFVTLDSQISDAERFRYSERLQLKCNYCGEENLYEGVVRTLEDGKVECGFDCSKCHLMITNASIKVQLSLAVRKYIQRYYDNWYVCDDITCGNRTRILSVFSRRCIMQGCRGSMKREYTDKQMYTQLLYLSSLFDPSKTKDKITNDSIQAESLIHKHYQMLISTQSIVESYLERSGYRHVDLSKLLSQIAI</sequence>
<evidence type="ECO:0000259" key="14">
    <source>
        <dbReference type="Pfam" id="PF00136"/>
    </source>
</evidence>
<dbReference type="GO" id="GO:0006273">
    <property type="term" value="P:lagging strand elongation"/>
    <property type="evidence" value="ECO:0007669"/>
    <property type="project" value="TreeGrafter"/>
</dbReference>
<keyword evidence="9 12" id="KW-0239">DNA-directed DNA polymerase</keyword>
<dbReference type="InterPro" id="IPR038256">
    <property type="entry name" value="Pol_alpha_znc_sf"/>
</dbReference>
<dbReference type="Gene3D" id="3.30.420.10">
    <property type="entry name" value="Ribonuclease H-like superfamily/Ribonuclease H"/>
    <property type="match status" value="1"/>
</dbReference>
<keyword evidence="4 12" id="KW-0548">Nucleotidyltransferase</keyword>
<dbReference type="STRING" id="35722.A0A0B7N996"/>
<dbReference type="GO" id="GO:0003887">
    <property type="term" value="F:DNA-directed DNA polymerase activity"/>
    <property type="evidence" value="ECO:0007669"/>
    <property type="project" value="UniProtKB-KW"/>
</dbReference>
<feature type="domain" description="DNA polymerase alpha catalytic subunit N-terminal" evidence="17">
    <location>
        <begin position="11"/>
        <end position="63"/>
    </location>
</feature>
<dbReference type="GO" id="GO:0005658">
    <property type="term" value="C:alpha DNA polymerase:primase complex"/>
    <property type="evidence" value="ECO:0007669"/>
    <property type="project" value="UniProtKB-ARBA"/>
</dbReference>
<evidence type="ECO:0000259" key="17">
    <source>
        <dbReference type="Pfam" id="PF12254"/>
    </source>
</evidence>
<dbReference type="Pfam" id="PF03104">
    <property type="entry name" value="DNA_pol_B_exo1"/>
    <property type="match status" value="1"/>
</dbReference>
<dbReference type="InterPro" id="IPR006133">
    <property type="entry name" value="DNA-dir_DNA_pol_B_exonuc"/>
</dbReference>
<dbReference type="InterPro" id="IPR045846">
    <property type="entry name" value="POLBc_alpha"/>
</dbReference>
<dbReference type="Gene3D" id="1.10.132.60">
    <property type="entry name" value="DNA polymerase family B, C-terminal domain"/>
    <property type="match status" value="1"/>
</dbReference>
<evidence type="ECO:0000256" key="7">
    <source>
        <dbReference type="ARBA" id="ARBA00022771"/>
    </source>
</evidence>
<dbReference type="InterPro" id="IPR043502">
    <property type="entry name" value="DNA/RNA_pol_sf"/>
</dbReference>
<dbReference type="InterPro" id="IPR017964">
    <property type="entry name" value="DNA-dir_DNA_pol_B_CS"/>
</dbReference>
<evidence type="ECO:0000256" key="5">
    <source>
        <dbReference type="ARBA" id="ARBA00022705"/>
    </source>
</evidence>
<dbReference type="CDD" id="cd05532">
    <property type="entry name" value="POLBc_alpha"/>
    <property type="match status" value="1"/>
</dbReference>
<dbReference type="SMART" id="SM00486">
    <property type="entry name" value="POLBc"/>
    <property type="match status" value="1"/>
</dbReference>
<evidence type="ECO:0000256" key="11">
    <source>
        <dbReference type="ARBA" id="ARBA00023242"/>
    </source>
</evidence>
<dbReference type="InterPro" id="IPR023211">
    <property type="entry name" value="DNA_pol_palm_dom_sf"/>
</dbReference>
<evidence type="ECO:0000256" key="6">
    <source>
        <dbReference type="ARBA" id="ARBA00022723"/>
    </source>
</evidence>
<dbReference type="PANTHER" id="PTHR45861">
    <property type="entry name" value="DNA POLYMERASE ALPHA CATALYTIC SUBUNIT"/>
    <property type="match status" value="1"/>
</dbReference>
<dbReference type="InterPro" id="IPR024647">
    <property type="entry name" value="DNA_pol_a_cat_su_N"/>
</dbReference>
<dbReference type="GO" id="GO:0003688">
    <property type="term" value="F:DNA replication origin binding"/>
    <property type="evidence" value="ECO:0007669"/>
    <property type="project" value="TreeGrafter"/>
</dbReference>
<dbReference type="Pfam" id="PF12254">
    <property type="entry name" value="DNA_pol_alpha_N"/>
    <property type="match status" value="1"/>
</dbReference>
<evidence type="ECO:0000256" key="8">
    <source>
        <dbReference type="ARBA" id="ARBA00022833"/>
    </source>
</evidence>
<dbReference type="Gene3D" id="2.40.50.730">
    <property type="match status" value="1"/>
</dbReference>
<dbReference type="PROSITE" id="PS00116">
    <property type="entry name" value="DNA_POLYMERASE_B"/>
    <property type="match status" value="1"/>
</dbReference>
<dbReference type="InterPro" id="IPR036397">
    <property type="entry name" value="RNaseH_sf"/>
</dbReference>
<evidence type="ECO:0000256" key="13">
    <source>
        <dbReference type="SAM" id="MobiDB-lite"/>
    </source>
</evidence>
<feature type="domain" description="DNA-directed DNA polymerase family B multifunctional" evidence="14">
    <location>
        <begin position="752"/>
        <end position="1211"/>
    </location>
</feature>
<evidence type="ECO:0000256" key="3">
    <source>
        <dbReference type="ARBA" id="ARBA00022679"/>
    </source>
</evidence>
<dbReference type="InterPro" id="IPR006134">
    <property type="entry name" value="DNA-dir_DNA_pol_B_multi_dom"/>
</dbReference>
<dbReference type="GO" id="GO:0003682">
    <property type="term" value="F:chromatin binding"/>
    <property type="evidence" value="ECO:0007669"/>
    <property type="project" value="TreeGrafter"/>
</dbReference>
<dbReference type="CDD" id="cd05776">
    <property type="entry name" value="DNA_polB_alpha_exo"/>
    <property type="match status" value="1"/>
</dbReference>
<dbReference type="Pfam" id="PF08996">
    <property type="entry name" value="zf-DNA_Pol"/>
    <property type="match status" value="1"/>
</dbReference>
<dbReference type="InterPro" id="IPR015088">
    <property type="entry name" value="Znf_DNA-dir_DNA_pol_B_alpha"/>
</dbReference>
<comment type="similarity">
    <text evidence="2 12">Belongs to the DNA polymerase type-B family.</text>
</comment>